<proteinExistence type="predicted"/>
<keyword evidence="3" id="KW-1185">Reference proteome</keyword>
<dbReference type="STRING" id="1185766.SAMN05216224_10660"/>
<evidence type="ECO:0000313" key="3">
    <source>
        <dbReference type="Proteomes" id="UP000027725"/>
    </source>
</evidence>
<gene>
    <name evidence="2" type="ORF">DL1_08640</name>
</gene>
<dbReference type="Proteomes" id="UP000027725">
    <property type="component" value="Unassembled WGS sequence"/>
</dbReference>
<organism evidence="2 3">
    <name type="scientific">Thioclava dalianensis</name>
    <dbReference type="NCBI Taxonomy" id="1185766"/>
    <lineage>
        <taxon>Bacteria</taxon>
        <taxon>Pseudomonadati</taxon>
        <taxon>Pseudomonadota</taxon>
        <taxon>Alphaproteobacteria</taxon>
        <taxon>Rhodobacterales</taxon>
        <taxon>Paracoccaceae</taxon>
        <taxon>Thioclava</taxon>
    </lineage>
</organism>
<evidence type="ECO:0000313" key="2">
    <source>
        <dbReference type="EMBL" id="KEP68829.1"/>
    </source>
</evidence>
<dbReference type="OrthoDB" id="7864512at2"/>
<name>A0A074TAW7_9RHOB</name>
<evidence type="ECO:0000256" key="1">
    <source>
        <dbReference type="SAM" id="MobiDB-lite"/>
    </source>
</evidence>
<feature type="region of interest" description="Disordered" evidence="1">
    <location>
        <begin position="102"/>
        <end position="146"/>
    </location>
</feature>
<comment type="caution">
    <text evidence="2">The sequence shown here is derived from an EMBL/GenBank/DDBJ whole genome shotgun (WGS) entry which is preliminary data.</text>
</comment>
<dbReference type="EMBL" id="JHEH01000023">
    <property type="protein sequence ID" value="KEP68829.1"/>
    <property type="molecule type" value="Genomic_DNA"/>
</dbReference>
<feature type="compositionally biased region" description="Basic and acidic residues" evidence="1">
    <location>
        <begin position="137"/>
        <end position="146"/>
    </location>
</feature>
<dbReference type="RefSeq" id="WP_038067985.1">
    <property type="nucleotide sequence ID" value="NZ_FOVB01000006.1"/>
</dbReference>
<reference evidence="2 3" key="1">
    <citation type="submission" date="2014-03" db="EMBL/GenBank/DDBJ databases">
        <title>The draft genome sequence of Thioclava dalianensis DLFJ1-1.</title>
        <authorList>
            <person name="Lai Q."/>
            <person name="Shao Z."/>
        </authorList>
    </citation>
    <scope>NUCLEOTIDE SEQUENCE [LARGE SCALE GENOMIC DNA]</scope>
    <source>
        <strain evidence="2 3">DLFJ1-1</strain>
    </source>
</reference>
<dbReference type="AlphaFoldDB" id="A0A074TAW7"/>
<protein>
    <submittedName>
        <fullName evidence="2">Uncharacterized protein</fullName>
    </submittedName>
</protein>
<accession>A0A074TAW7</accession>
<feature type="compositionally biased region" description="Basic and acidic residues" evidence="1">
    <location>
        <begin position="102"/>
        <end position="124"/>
    </location>
</feature>
<sequence length="146" mass="16339">MDELKRPAPTKWITARIATLLTHYFAADIPPQVQEAIAADWVAALRGNPAWAIARACQWWISAENTARRKRPLPGDIEERAAIEMGPVRVAEAVLGFGIKSRPEIDHTREPRGGEIPLERRRAQSQELLGSAVSWPEARRESKGEK</sequence>